<dbReference type="Gene3D" id="1.10.225.10">
    <property type="entry name" value="Saposin-like"/>
    <property type="match status" value="1"/>
</dbReference>
<name>A0A914PQU4_9BILA</name>
<feature type="domain" description="Saposin B-type" evidence="3">
    <location>
        <begin position="68"/>
        <end position="149"/>
    </location>
</feature>
<keyword evidence="4" id="KW-1185">Reference proteome</keyword>
<feature type="chain" id="PRO_5037771361" evidence="2">
    <location>
        <begin position="21"/>
        <end position="149"/>
    </location>
</feature>
<evidence type="ECO:0000313" key="4">
    <source>
        <dbReference type="Proteomes" id="UP000887578"/>
    </source>
</evidence>
<keyword evidence="1" id="KW-1015">Disulfide bond</keyword>
<evidence type="ECO:0000256" key="1">
    <source>
        <dbReference type="ARBA" id="ARBA00023157"/>
    </source>
</evidence>
<dbReference type="Pfam" id="PF03489">
    <property type="entry name" value="SapB_2"/>
    <property type="match status" value="1"/>
</dbReference>
<dbReference type="InterPro" id="IPR011001">
    <property type="entry name" value="Saposin-like"/>
</dbReference>
<dbReference type="AlphaFoldDB" id="A0A914PQU4"/>
<evidence type="ECO:0000259" key="3">
    <source>
        <dbReference type="PROSITE" id="PS50015"/>
    </source>
</evidence>
<sequence length="149" mass="16399">MMNKTIILFFVAFIIGAIVASPETDNVKKILEAVRDDETNSTNTIDDRIDSTTVDGQTSTTTVGIDDNNMGCNLCLRFVEGLETMSATEEGNVDEKANFVCDILTIGDEWKYEICKEIIDEFLNEIVNAIKNSETPQAICTDIVGMCNA</sequence>
<dbReference type="InterPro" id="IPR008138">
    <property type="entry name" value="SapB_2"/>
</dbReference>
<dbReference type="PROSITE" id="PS50015">
    <property type="entry name" value="SAP_B"/>
    <property type="match status" value="1"/>
</dbReference>
<dbReference type="Proteomes" id="UP000887578">
    <property type="component" value="Unplaced"/>
</dbReference>
<organism evidence="4 5">
    <name type="scientific">Panagrolaimus davidi</name>
    <dbReference type="NCBI Taxonomy" id="227884"/>
    <lineage>
        <taxon>Eukaryota</taxon>
        <taxon>Metazoa</taxon>
        <taxon>Ecdysozoa</taxon>
        <taxon>Nematoda</taxon>
        <taxon>Chromadorea</taxon>
        <taxon>Rhabditida</taxon>
        <taxon>Tylenchina</taxon>
        <taxon>Panagrolaimomorpha</taxon>
        <taxon>Panagrolaimoidea</taxon>
        <taxon>Panagrolaimidae</taxon>
        <taxon>Panagrolaimus</taxon>
    </lineage>
</organism>
<dbReference type="InterPro" id="IPR008139">
    <property type="entry name" value="SaposinB_dom"/>
</dbReference>
<dbReference type="WBParaSite" id="PDA_v2.g17207.t1">
    <property type="protein sequence ID" value="PDA_v2.g17207.t1"/>
    <property type="gene ID" value="PDA_v2.g17207"/>
</dbReference>
<evidence type="ECO:0000256" key="2">
    <source>
        <dbReference type="SAM" id="SignalP"/>
    </source>
</evidence>
<dbReference type="SUPFAM" id="SSF47862">
    <property type="entry name" value="Saposin"/>
    <property type="match status" value="1"/>
</dbReference>
<reference evidence="5" key="1">
    <citation type="submission" date="2022-11" db="UniProtKB">
        <authorList>
            <consortium name="WormBaseParasite"/>
        </authorList>
    </citation>
    <scope>IDENTIFICATION</scope>
</reference>
<dbReference type="SMART" id="SM00741">
    <property type="entry name" value="SapB"/>
    <property type="match status" value="1"/>
</dbReference>
<evidence type="ECO:0000313" key="5">
    <source>
        <dbReference type="WBParaSite" id="PDA_v2.g17207.t1"/>
    </source>
</evidence>
<accession>A0A914PQU4</accession>
<protein>
    <submittedName>
        <fullName evidence="5">Saposin B-type domain-containing protein</fullName>
    </submittedName>
</protein>
<proteinExistence type="predicted"/>
<feature type="signal peptide" evidence="2">
    <location>
        <begin position="1"/>
        <end position="20"/>
    </location>
</feature>
<keyword evidence="2" id="KW-0732">Signal</keyword>